<dbReference type="PROSITE" id="PS01195">
    <property type="entry name" value="PEPT_TRNA_HYDROL_1"/>
    <property type="match status" value="1"/>
</dbReference>
<evidence type="ECO:0000313" key="10">
    <source>
        <dbReference type="EMBL" id="OCL98915.1"/>
    </source>
</evidence>
<dbReference type="InterPro" id="IPR018171">
    <property type="entry name" value="Pept_tRNA_hydro_CS"/>
</dbReference>
<proteinExistence type="inferred from homology"/>
<dbReference type="GO" id="GO:0004045">
    <property type="term" value="F:peptidyl-tRNA hydrolase activity"/>
    <property type="evidence" value="ECO:0007669"/>
    <property type="project" value="UniProtKB-UniRule"/>
</dbReference>
<evidence type="ECO:0000313" key="12">
    <source>
        <dbReference type="Proteomes" id="UP000093281"/>
    </source>
</evidence>
<evidence type="ECO:0000256" key="7">
    <source>
        <dbReference type="HAMAP-Rule" id="MF_00083"/>
    </source>
</evidence>
<comment type="subunit">
    <text evidence="7">Monomer.</text>
</comment>
<dbReference type="OrthoDB" id="9800507at2"/>
<feature type="binding site" evidence="7">
    <location>
        <position position="14"/>
    </location>
    <ligand>
        <name>tRNA</name>
        <dbReference type="ChEBI" id="CHEBI:17843"/>
    </ligand>
</feature>
<keyword evidence="2 7" id="KW-0820">tRNA-binding</keyword>
<dbReference type="EC" id="3.1.1.29" evidence="1 7"/>
<dbReference type="Pfam" id="PF01195">
    <property type="entry name" value="Pept_tRNA_hydro"/>
    <property type="match status" value="1"/>
</dbReference>
<evidence type="ECO:0000256" key="4">
    <source>
        <dbReference type="ARBA" id="ARBA00022884"/>
    </source>
</evidence>
<comment type="function">
    <text evidence="7">Hydrolyzes ribosome-free peptidyl-tRNAs (with 1 or more amino acids incorporated), which drop off the ribosome during protein synthesis, or as a result of ribosome stalling.</text>
</comment>
<dbReference type="Proteomes" id="UP000093281">
    <property type="component" value="Unassembled WGS sequence"/>
</dbReference>
<evidence type="ECO:0000256" key="3">
    <source>
        <dbReference type="ARBA" id="ARBA00022801"/>
    </source>
</evidence>
<keyword evidence="7" id="KW-0963">Cytoplasm</keyword>
<dbReference type="NCBIfam" id="TIGR00447">
    <property type="entry name" value="pth"/>
    <property type="match status" value="1"/>
</dbReference>
<dbReference type="GO" id="GO:0072344">
    <property type="term" value="P:rescue of stalled ribosome"/>
    <property type="evidence" value="ECO:0007669"/>
    <property type="project" value="UniProtKB-UniRule"/>
</dbReference>
<feature type="binding site" evidence="7">
    <location>
        <position position="61"/>
    </location>
    <ligand>
        <name>tRNA</name>
        <dbReference type="ChEBI" id="CHEBI:17843"/>
    </ligand>
</feature>
<comment type="similarity">
    <text evidence="5 7 9">Belongs to the PTH family.</text>
</comment>
<dbReference type="HAMAP" id="MF_00083">
    <property type="entry name" value="Pept_tRNA_hydro_bact"/>
    <property type="match status" value="1"/>
</dbReference>
<dbReference type="PANTHER" id="PTHR17224:SF1">
    <property type="entry name" value="PEPTIDYL-TRNA HYDROLASE"/>
    <property type="match status" value="1"/>
</dbReference>
<dbReference type="FunFam" id="3.40.50.1470:FF:000001">
    <property type="entry name" value="Peptidyl-tRNA hydrolase"/>
    <property type="match status" value="1"/>
</dbReference>
<keyword evidence="4 7" id="KW-0694">RNA-binding</keyword>
<sequence length="185" mass="20795">MHLLVGLGNIGDKYQKTRHNIGFLVIDFITKNLNTSNINNPNFQSELLKSGYNLFSKPKTYMNNSGTAVRAIMDYYKIDLENVIIIHDDLDLPFGTVKYKIGGGHGGHNGLKSLDSNITKEYIRVRIGIGKPEDKEQVANYVLSDFSKSEFEVLYSKIIPHVASSIDALKELNIDEVKSKFSLKI</sequence>
<dbReference type="CDD" id="cd00462">
    <property type="entry name" value="PTH"/>
    <property type="match status" value="1"/>
</dbReference>
<protein>
    <recommendedName>
        <fullName evidence="6 7">Peptidyl-tRNA hydrolase</fullName>
        <shortName evidence="7">Pth</shortName>
        <ecNumber evidence="1 7">3.1.1.29</ecNumber>
    </recommendedName>
</protein>
<dbReference type="GO" id="GO:0005737">
    <property type="term" value="C:cytoplasm"/>
    <property type="evidence" value="ECO:0007669"/>
    <property type="project" value="UniProtKB-SubCell"/>
</dbReference>
<feature type="site" description="Discriminates between blocked and unblocked aminoacyl-tRNA" evidence="7">
    <location>
        <position position="9"/>
    </location>
</feature>
<evidence type="ECO:0000256" key="5">
    <source>
        <dbReference type="ARBA" id="ARBA00038063"/>
    </source>
</evidence>
<evidence type="ECO:0000256" key="9">
    <source>
        <dbReference type="RuleBase" id="RU004320"/>
    </source>
</evidence>
<organism evidence="10 12">
    <name type="scientific">Aliarcobacter thereius</name>
    <dbReference type="NCBI Taxonomy" id="544718"/>
    <lineage>
        <taxon>Bacteria</taxon>
        <taxon>Pseudomonadati</taxon>
        <taxon>Campylobacterota</taxon>
        <taxon>Epsilonproteobacteria</taxon>
        <taxon>Campylobacterales</taxon>
        <taxon>Arcobacteraceae</taxon>
        <taxon>Aliarcobacter</taxon>
    </lineage>
</organism>
<dbReference type="SUPFAM" id="SSF53178">
    <property type="entry name" value="Peptidyl-tRNA hydrolase-like"/>
    <property type="match status" value="1"/>
</dbReference>
<feature type="binding site" evidence="7">
    <location>
        <position position="63"/>
    </location>
    <ligand>
        <name>tRNA</name>
        <dbReference type="ChEBI" id="CHEBI:17843"/>
    </ligand>
</feature>
<evidence type="ECO:0000313" key="11">
    <source>
        <dbReference type="EMBL" id="TLS72110.1"/>
    </source>
</evidence>
<reference evidence="10" key="1">
    <citation type="submission" date="2015-05" db="EMBL/GenBank/DDBJ databases">
        <authorList>
            <person name="Wang D.B."/>
            <person name="Wang M."/>
        </authorList>
    </citation>
    <scope>NUCLEOTIDE SEQUENCE [LARGE SCALE GENOMIC DNA]</scope>
    <source>
        <strain evidence="10">DU22</strain>
    </source>
</reference>
<dbReference type="InterPro" id="IPR036416">
    <property type="entry name" value="Pept_tRNA_hydro_sf"/>
</dbReference>
<reference evidence="12" key="2">
    <citation type="submission" date="2015-05" db="EMBL/GenBank/DDBJ databases">
        <authorList>
            <person name="Rovetto F."/>
            <person name="Cocolin L."/>
            <person name="Illeghems K."/>
            <person name="Van Nieuwerburgh F."/>
            <person name="Houf K."/>
        </authorList>
    </citation>
    <scope>NUCLEOTIDE SEQUENCE [LARGE SCALE GENOMIC DNA]</scope>
    <source>
        <strain evidence="12">DU22</strain>
    </source>
</reference>
<feature type="active site" description="Proton acceptor" evidence="7">
    <location>
        <position position="19"/>
    </location>
</feature>
<comment type="catalytic activity">
    <reaction evidence="7 8">
        <text>an N-acyl-L-alpha-aminoacyl-tRNA + H2O = an N-acyl-L-amino acid + a tRNA + H(+)</text>
        <dbReference type="Rhea" id="RHEA:54448"/>
        <dbReference type="Rhea" id="RHEA-COMP:10123"/>
        <dbReference type="Rhea" id="RHEA-COMP:13883"/>
        <dbReference type="ChEBI" id="CHEBI:15377"/>
        <dbReference type="ChEBI" id="CHEBI:15378"/>
        <dbReference type="ChEBI" id="CHEBI:59874"/>
        <dbReference type="ChEBI" id="CHEBI:78442"/>
        <dbReference type="ChEBI" id="CHEBI:138191"/>
        <dbReference type="EC" id="3.1.1.29"/>
    </reaction>
</comment>
<dbReference type="EMBL" id="LCUJ01000004">
    <property type="protein sequence ID" value="OCL98915.1"/>
    <property type="molecule type" value="Genomic_DNA"/>
</dbReference>
<dbReference type="GO" id="GO:0000049">
    <property type="term" value="F:tRNA binding"/>
    <property type="evidence" value="ECO:0007669"/>
    <property type="project" value="UniProtKB-UniRule"/>
</dbReference>
<dbReference type="PATRIC" id="fig|544718.43.peg.1088"/>
<dbReference type="Gene3D" id="3.40.50.1470">
    <property type="entry name" value="Peptidyl-tRNA hydrolase"/>
    <property type="match status" value="1"/>
</dbReference>
<gene>
    <name evidence="7 10" type="primary">pth</name>
    <name evidence="10" type="ORF">AAX29_01425</name>
    <name evidence="11" type="ORF">FE246_06705</name>
</gene>
<dbReference type="RefSeq" id="WP_066183424.1">
    <property type="nucleotide sequence ID" value="NZ_LCUJ01000004.1"/>
</dbReference>
<evidence type="ECO:0000313" key="13">
    <source>
        <dbReference type="Proteomes" id="UP000308001"/>
    </source>
</evidence>
<feature type="binding site" evidence="7">
    <location>
        <position position="109"/>
    </location>
    <ligand>
        <name>tRNA</name>
        <dbReference type="ChEBI" id="CHEBI:17843"/>
    </ligand>
</feature>
<dbReference type="STRING" id="544718.AAX25_01116"/>
<dbReference type="PROSITE" id="PS01196">
    <property type="entry name" value="PEPT_TRNA_HYDROL_2"/>
    <property type="match status" value="1"/>
</dbReference>
<comment type="subcellular location">
    <subcellularLocation>
        <location evidence="7">Cytoplasm</location>
    </subcellularLocation>
</comment>
<dbReference type="GO" id="GO:0006515">
    <property type="term" value="P:protein quality control for misfolded or incompletely synthesized proteins"/>
    <property type="evidence" value="ECO:0007669"/>
    <property type="project" value="UniProtKB-UniRule"/>
</dbReference>
<comment type="function">
    <text evidence="7">Catalyzes the release of premature peptidyl moieties from peptidyl-tRNA molecules trapped in stalled 50S ribosomal subunits, and thus maintains levels of free tRNAs and 50S ribosomes.</text>
</comment>
<dbReference type="Proteomes" id="UP000308001">
    <property type="component" value="Unassembled WGS sequence"/>
</dbReference>
<dbReference type="PANTHER" id="PTHR17224">
    <property type="entry name" value="PEPTIDYL-TRNA HYDROLASE"/>
    <property type="match status" value="1"/>
</dbReference>
<feature type="site" description="Stabilizes the basic form of H active site to accept a proton" evidence="7">
    <location>
        <position position="88"/>
    </location>
</feature>
<evidence type="ECO:0000256" key="6">
    <source>
        <dbReference type="ARBA" id="ARBA00050038"/>
    </source>
</evidence>
<dbReference type="AlphaFoldDB" id="A0A1C0B6I8"/>
<dbReference type="EMBL" id="VBUF01000003">
    <property type="protein sequence ID" value="TLS72110.1"/>
    <property type="molecule type" value="Genomic_DNA"/>
</dbReference>
<accession>A0A1C0B6I8</accession>
<evidence type="ECO:0000256" key="8">
    <source>
        <dbReference type="RuleBase" id="RU000673"/>
    </source>
</evidence>
<name>A0A1C0B6I8_9BACT</name>
<comment type="caution">
    <text evidence="10">The sequence shown here is derived from an EMBL/GenBank/DDBJ whole genome shotgun (WGS) entry which is preliminary data.</text>
</comment>
<evidence type="ECO:0000256" key="2">
    <source>
        <dbReference type="ARBA" id="ARBA00022555"/>
    </source>
</evidence>
<reference evidence="11 13" key="3">
    <citation type="submission" date="2019-05" db="EMBL/GenBank/DDBJ databases">
        <title>Arcobacter cibarius and Arcobacter thereius providing challenges in identification an antibiotic susceptibility and Quinolone resistance.</title>
        <authorList>
            <person name="Busch A."/>
            <person name="Hanel I."/>
            <person name="Hotzel H."/>
            <person name="Tomaso H."/>
        </authorList>
    </citation>
    <scope>NUCLEOTIDE SEQUENCE [LARGE SCALE GENOMIC DNA]</scope>
    <source>
        <strain evidence="11 13">17CS1191_2</strain>
    </source>
</reference>
<dbReference type="InterPro" id="IPR001328">
    <property type="entry name" value="Pept_tRNA_hydro"/>
</dbReference>
<evidence type="ECO:0000256" key="1">
    <source>
        <dbReference type="ARBA" id="ARBA00013260"/>
    </source>
</evidence>
<keyword evidence="3 7" id="KW-0378">Hydrolase</keyword>